<keyword evidence="2 10" id="KW-0479">Metal-binding</keyword>
<evidence type="ECO:0000256" key="9">
    <source>
        <dbReference type="ARBA" id="ARBA00038592"/>
    </source>
</evidence>
<feature type="binding site" evidence="10">
    <location>
        <position position="148"/>
    </location>
    <ligand>
        <name>Mn(2+)</name>
        <dbReference type="ChEBI" id="CHEBI:29035"/>
    </ligand>
</feature>
<feature type="binding site" evidence="10">
    <location>
        <position position="205"/>
    </location>
    <ligand>
        <name>Mn(2+)</name>
        <dbReference type="ChEBI" id="CHEBI:29035"/>
    </ligand>
</feature>
<dbReference type="InterPro" id="IPR042206">
    <property type="entry name" value="CRISPR-assoc_Cas1_C"/>
</dbReference>
<dbReference type="RefSeq" id="WP_174624229.1">
    <property type="nucleotide sequence ID" value="NZ_CADCXN010000001.1"/>
</dbReference>
<gene>
    <name evidence="11" type="primary">cas</name>
    <name evidence="10" type="synonym">cas1</name>
    <name evidence="11" type="ORF">METHB2_10038</name>
</gene>
<keyword evidence="4 10" id="KW-0378">Hydrolase</keyword>
<evidence type="ECO:0000256" key="2">
    <source>
        <dbReference type="ARBA" id="ARBA00022723"/>
    </source>
</evidence>
<evidence type="ECO:0000256" key="4">
    <source>
        <dbReference type="ARBA" id="ARBA00022801"/>
    </source>
</evidence>
<dbReference type="NCBIfam" id="TIGR03639">
    <property type="entry name" value="cas1_NMENI"/>
    <property type="match status" value="1"/>
</dbReference>
<comment type="function">
    <text evidence="10">CRISPR (clustered regularly interspaced short palindromic repeat), is an adaptive immune system that provides protection against mobile genetic elements (viruses, transposable elements and conjugative plasmids). CRISPR clusters contain spacers, sequences complementary to antecedent mobile elements, and target invading nucleic acids. CRISPR clusters are transcribed and processed into CRISPR RNA (crRNA). Acts as a dsDNA endonuclease. Involved in the integration of spacer DNA into the CRISPR cassette.</text>
</comment>
<protein>
    <recommendedName>
        <fullName evidence="10">CRISPR-associated endonuclease Cas1</fullName>
        <ecNumber evidence="10">3.1.-.-</ecNumber>
    </recommendedName>
</protein>
<evidence type="ECO:0000256" key="5">
    <source>
        <dbReference type="ARBA" id="ARBA00022842"/>
    </source>
</evidence>
<dbReference type="GO" id="GO:0051607">
    <property type="term" value="P:defense response to virus"/>
    <property type="evidence" value="ECO:0007669"/>
    <property type="project" value="UniProtKB-UniRule"/>
</dbReference>
<evidence type="ECO:0000256" key="8">
    <source>
        <dbReference type="ARBA" id="ARBA00023211"/>
    </source>
</evidence>
<reference evidence="11 12" key="1">
    <citation type="submission" date="2020-02" db="EMBL/GenBank/DDBJ databases">
        <authorList>
            <person name="Hogendoorn C."/>
        </authorList>
    </citation>
    <scope>NUCLEOTIDE SEQUENCE [LARGE SCALE GENOMIC DNA]</scope>
    <source>
        <strain evidence="11">METHB21</strain>
    </source>
</reference>
<comment type="subunit">
    <text evidence="9 10">Homodimer, forms a heterotetramer with a Cas2 homodimer.</text>
</comment>
<keyword evidence="8 10" id="KW-0464">Manganese</keyword>
<dbReference type="InterPro" id="IPR002729">
    <property type="entry name" value="CRISPR-assoc_Cas1"/>
</dbReference>
<dbReference type="Proteomes" id="UP000494216">
    <property type="component" value="Unassembled WGS sequence"/>
</dbReference>
<keyword evidence="6 10" id="KW-0051">Antiviral defense</keyword>
<feature type="binding site" evidence="10">
    <location>
        <position position="220"/>
    </location>
    <ligand>
        <name>Mn(2+)</name>
        <dbReference type="ChEBI" id="CHEBI:29035"/>
    </ligand>
</feature>
<keyword evidence="3 10" id="KW-0255">Endonuclease</keyword>
<keyword evidence="12" id="KW-1185">Reference proteome</keyword>
<keyword evidence="1 10" id="KW-0540">Nuclease</keyword>
<dbReference type="AlphaFoldDB" id="A0A8S0Y5J2"/>
<comment type="caution">
    <text evidence="11">The sequence shown here is derived from an EMBL/GenBank/DDBJ whole genome shotgun (WGS) entry which is preliminary data.</text>
</comment>
<sequence>MIKRTLDISEPAYLHLKHQQLLIDKKGETMAQIAIEDLGVVILQNPAIVITQAVIIACQKNNVVLIFCDERHLPYSVLLPINEGNNLHNKALKQQMGLKLPTKKRLWQQVVKRKITEQANTLKMLDKTYKPLERLAEVVKAGDPENLEAQAAQKYWKLLFGNEFRRDVELDGINSLLNYGYSIMRAMVARAIVGSGLHPTIGLHHRNQYNGLCLADDLMEPFRPWVDFKVYQMAQSDPQLQVNKASKIPLLNLLSETVLWDKQNMPLMVACHYMLANLKRAYEDNTIMLDYPKIISQRQP</sequence>
<dbReference type="Gene3D" id="1.20.120.920">
    <property type="entry name" value="CRISPR-associated endonuclease Cas1, C-terminal domain"/>
    <property type="match status" value="1"/>
</dbReference>
<dbReference type="PANTHER" id="PTHR34353">
    <property type="entry name" value="CRISPR-ASSOCIATED ENDONUCLEASE CAS1 1"/>
    <property type="match status" value="1"/>
</dbReference>
<evidence type="ECO:0000256" key="3">
    <source>
        <dbReference type="ARBA" id="ARBA00022759"/>
    </source>
</evidence>
<accession>A0A8S0Y5J2</accession>
<evidence type="ECO:0000256" key="1">
    <source>
        <dbReference type="ARBA" id="ARBA00022722"/>
    </source>
</evidence>
<dbReference type="GO" id="GO:0046872">
    <property type="term" value="F:metal ion binding"/>
    <property type="evidence" value="ECO:0007669"/>
    <property type="project" value="UniProtKB-UniRule"/>
</dbReference>
<proteinExistence type="inferred from homology"/>
<dbReference type="InterPro" id="IPR019855">
    <property type="entry name" value="CRISPR-assoc_Cas1_NMENI"/>
</dbReference>
<organism evidence="11 12">
    <name type="scientific">Candidatus Methylobacter favarea</name>
    <dbReference type="NCBI Taxonomy" id="2707345"/>
    <lineage>
        <taxon>Bacteria</taxon>
        <taxon>Pseudomonadati</taxon>
        <taxon>Pseudomonadota</taxon>
        <taxon>Gammaproteobacteria</taxon>
        <taxon>Methylococcales</taxon>
        <taxon>Methylococcaceae</taxon>
        <taxon>Methylobacter</taxon>
    </lineage>
</organism>
<dbReference type="PANTHER" id="PTHR34353:SF2">
    <property type="entry name" value="CRISPR-ASSOCIATED ENDONUCLEASE CAS1 1"/>
    <property type="match status" value="1"/>
</dbReference>
<dbReference type="Pfam" id="PF01867">
    <property type="entry name" value="Cas_Cas1"/>
    <property type="match status" value="1"/>
</dbReference>
<name>A0A8S0Y5J2_9GAMM</name>
<dbReference type="GO" id="GO:0016787">
    <property type="term" value="F:hydrolase activity"/>
    <property type="evidence" value="ECO:0007669"/>
    <property type="project" value="UniProtKB-KW"/>
</dbReference>
<comment type="cofactor">
    <cofactor evidence="10">
        <name>Mg(2+)</name>
        <dbReference type="ChEBI" id="CHEBI:18420"/>
    </cofactor>
    <cofactor evidence="10">
        <name>Mn(2+)</name>
        <dbReference type="ChEBI" id="CHEBI:29035"/>
    </cofactor>
</comment>
<dbReference type="GO" id="GO:0003677">
    <property type="term" value="F:DNA binding"/>
    <property type="evidence" value="ECO:0007669"/>
    <property type="project" value="UniProtKB-KW"/>
</dbReference>
<dbReference type="InterPro" id="IPR042211">
    <property type="entry name" value="CRISPR-assoc_Cas1_N"/>
</dbReference>
<evidence type="ECO:0000256" key="6">
    <source>
        <dbReference type="ARBA" id="ARBA00023118"/>
    </source>
</evidence>
<keyword evidence="5 10" id="KW-0460">Magnesium</keyword>
<keyword evidence="7 10" id="KW-0238">DNA-binding</keyword>
<evidence type="ECO:0000313" key="12">
    <source>
        <dbReference type="Proteomes" id="UP000494216"/>
    </source>
</evidence>
<evidence type="ECO:0000256" key="10">
    <source>
        <dbReference type="HAMAP-Rule" id="MF_01470"/>
    </source>
</evidence>
<dbReference type="GO" id="GO:0043571">
    <property type="term" value="P:maintenance of CRISPR repeat elements"/>
    <property type="evidence" value="ECO:0007669"/>
    <property type="project" value="UniProtKB-UniRule"/>
</dbReference>
<evidence type="ECO:0000256" key="7">
    <source>
        <dbReference type="ARBA" id="ARBA00023125"/>
    </source>
</evidence>
<dbReference type="EMBL" id="CADCXN010000001">
    <property type="protein sequence ID" value="CAA9888995.1"/>
    <property type="molecule type" value="Genomic_DNA"/>
</dbReference>
<comment type="similarity">
    <text evidence="10">Belongs to the CRISPR-associated endonuclease Cas1 family.</text>
</comment>
<dbReference type="HAMAP" id="MF_01470">
    <property type="entry name" value="Cas1"/>
    <property type="match status" value="1"/>
</dbReference>
<dbReference type="Gene3D" id="3.100.10.20">
    <property type="entry name" value="CRISPR-associated endonuclease Cas1, N-terminal domain"/>
    <property type="match status" value="1"/>
</dbReference>
<dbReference type="EC" id="3.1.-.-" evidence="10"/>
<dbReference type="GO" id="GO:0004520">
    <property type="term" value="F:DNA endonuclease activity"/>
    <property type="evidence" value="ECO:0007669"/>
    <property type="project" value="InterPro"/>
</dbReference>
<dbReference type="NCBIfam" id="TIGR00287">
    <property type="entry name" value="cas1"/>
    <property type="match status" value="1"/>
</dbReference>
<dbReference type="InterPro" id="IPR050646">
    <property type="entry name" value="Cas1"/>
</dbReference>
<evidence type="ECO:0000313" key="11">
    <source>
        <dbReference type="EMBL" id="CAA9888995.1"/>
    </source>
</evidence>